<dbReference type="Proteomes" id="UP001562425">
    <property type="component" value="Unassembled WGS sequence"/>
</dbReference>
<feature type="region of interest" description="Disordered" evidence="1">
    <location>
        <begin position="537"/>
        <end position="585"/>
    </location>
</feature>
<feature type="compositionally biased region" description="Basic and acidic residues" evidence="1">
    <location>
        <begin position="573"/>
        <end position="585"/>
    </location>
</feature>
<evidence type="ECO:0000256" key="1">
    <source>
        <dbReference type="SAM" id="MobiDB-lite"/>
    </source>
</evidence>
<feature type="region of interest" description="Disordered" evidence="1">
    <location>
        <begin position="1"/>
        <end position="20"/>
    </location>
</feature>
<feature type="region of interest" description="Disordered" evidence="1">
    <location>
        <begin position="27"/>
        <end position="79"/>
    </location>
</feature>
<name>A0ABD1CWU6_CULPP</name>
<dbReference type="AlphaFoldDB" id="A0ABD1CWU6"/>
<reference evidence="2 3" key="1">
    <citation type="submission" date="2024-05" db="EMBL/GenBank/DDBJ databases">
        <title>Culex pipiens pipiens assembly and annotation.</title>
        <authorList>
            <person name="Alout H."/>
            <person name="Durand T."/>
        </authorList>
    </citation>
    <scope>NUCLEOTIDE SEQUENCE [LARGE SCALE GENOMIC DNA]</scope>
    <source>
        <strain evidence="2">HA-2024</strain>
        <tissue evidence="2">Whole body</tissue>
    </source>
</reference>
<organism evidence="2 3">
    <name type="scientific">Culex pipiens pipiens</name>
    <name type="common">Northern house mosquito</name>
    <dbReference type="NCBI Taxonomy" id="38569"/>
    <lineage>
        <taxon>Eukaryota</taxon>
        <taxon>Metazoa</taxon>
        <taxon>Ecdysozoa</taxon>
        <taxon>Arthropoda</taxon>
        <taxon>Hexapoda</taxon>
        <taxon>Insecta</taxon>
        <taxon>Pterygota</taxon>
        <taxon>Neoptera</taxon>
        <taxon>Endopterygota</taxon>
        <taxon>Diptera</taxon>
        <taxon>Nematocera</taxon>
        <taxon>Culicoidea</taxon>
        <taxon>Culicidae</taxon>
        <taxon>Culicinae</taxon>
        <taxon>Culicini</taxon>
        <taxon>Culex</taxon>
        <taxon>Culex</taxon>
    </lineage>
</organism>
<dbReference type="EMBL" id="JBEHCU010009296">
    <property type="protein sequence ID" value="KAL1380139.1"/>
    <property type="molecule type" value="Genomic_DNA"/>
</dbReference>
<feature type="compositionally biased region" description="Basic and acidic residues" evidence="1">
    <location>
        <begin position="29"/>
        <end position="40"/>
    </location>
</feature>
<accession>A0ABD1CWU6</accession>
<gene>
    <name evidence="2" type="ORF">pipiens_014425</name>
</gene>
<keyword evidence="3" id="KW-1185">Reference proteome</keyword>
<feature type="compositionally biased region" description="Basic and acidic residues" evidence="1">
    <location>
        <begin position="537"/>
        <end position="564"/>
    </location>
</feature>
<protein>
    <submittedName>
        <fullName evidence="2">Uncharacterized protein</fullName>
    </submittedName>
</protein>
<sequence>MTSETGELIDPDDIPPETSTLVMKTELGPAKEEPKVEPPFKSRRVQVPSADITKGISQIEPSPKKPPKRKLPNPTPQKIGVLVGVPCRRRSSIKPNSEDLQKEKLKHLAVVFLLSRLKNPIKWNAATFEEIRSVGDAIGNDQVKTKLAIPYKDKTFHMALTGTLVKGRVNSKDAPPPIFKDALLEHISHYSGLVVKCESEYVLTWKVSDGFYLYEPCLNDSSQLLFFNGFKMMVEFIVTQKKLTDRSKFYLSKISWSSLDDGHIVTLQRKWRTPKRFELKNQNVAFLMGDSYLKEASFKLESLRVSLNAIELAQDVEARSWDASTLNSLFSGTISDKRINKLGIFLCEQGSQAEYLLERLRMIRLNVSFTATQRDPLEQLINRLLPTRIALILKVDESYFAVWSSEKIVYWFSPFRYDALEQDPKTLEDNACFLYAFNSLAKLTTFLYDHLTELKLLPKHSVQLFSVDGEPFGPKARIPPVDSKDSLNRSELEIRVVADPPVKRYISDVDLPPTTLSEAKVCRLMLREIVSGAKLDGKEVGKGEEKKTEKLEEKKAEKLEESKSTKSVGAGTEKLEEKKSEKLDM</sequence>
<evidence type="ECO:0000313" key="2">
    <source>
        <dbReference type="EMBL" id="KAL1380139.1"/>
    </source>
</evidence>
<comment type="caution">
    <text evidence="2">The sequence shown here is derived from an EMBL/GenBank/DDBJ whole genome shotgun (WGS) entry which is preliminary data.</text>
</comment>
<proteinExistence type="predicted"/>
<evidence type="ECO:0000313" key="3">
    <source>
        <dbReference type="Proteomes" id="UP001562425"/>
    </source>
</evidence>
<feature type="non-terminal residue" evidence="2">
    <location>
        <position position="585"/>
    </location>
</feature>